<name>A0A7W9J7T2_9ACTN</name>
<dbReference type="AlphaFoldDB" id="A0A7W9J7T2"/>
<evidence type="ECO:0000313" key="14">
    <source>
        <dbReference type="EMBL" id="MBB5837202.1"/>
    </source>
</evidence>
<dbReference type="NCBIfam" id="TIGR00223">
    <property type="entry name" value="panD"/>
    <property type="match status" value="1"/>
</dbReference>
<dbReference type="InterPro" id="IPR009010">
    <property type="entry name" value="Asp_de-COase-like_dom_sf"/>
</dbReference>
<evidence type="ECO:0000256" key="13">
    <source>
        <dbReference type="PIRSR" id="PIRSR006246-5"/>
    </source>
</evidence>
<evidence type="ECO:0000256" key="8">
    <source>
        <dbReference type="ARBA" id="ARBA00023317"/>
    </source>
</evidence>
<keyword evidence="7 9" id="KW-0704">Schiff base</keyword>
<gene>
    <name evidence="9" type="primary">panD</name>
    <name evidence="14" type="ORF">HDA39_003936</name>
</gene>
<comment type="similarity">
    <text evidence="9">Belongs to the PanD family.</text>
</comment>
<evidence type="ECO:0000256" key="1">
    <source>
        <dbReference type="ARBA" id="ARBA00022490"/>
    </source>
</evidence>
<dbReference type="GO" id="GO:0004068">
    <property type="term" value="F:aspartate 1-decarboxylase activity"/>
    <property type="evidence" value="ECO:0007669"/>
    <property type="project" value="UniProtKB-UniRule"/>
</dbReference>
<dbReference type="RefSeq" id="WP_184797003.1">
    <property type="nucleotide sequence ID" value="NZ_JACHMY010000001.1"/>
</dbReference>
<comment type="cofactor">
    <cofactor evidence="9 10">
        <name>pyruvate</name>
        <dbReference type="ChEBI" id="CHEBI:15361"/>
    </cofactor>
    <text evidence="9 10">Binds 1 pyruvoyl group covalently per subunit.</text>
</comment>
<feature type="chain" id="PRO_5031634874" description="Aspartate 1-decarboxylase beta chain" evidence="9 13">
    <location>
        <begin position="1"/>
        <end position="24"/>
    </location>
</feature>
<comment type="function">
    <text evidence="9">Catalyzes the pyruvoyl-dependent decarboxylation of aspartate to produce beta-alanine.</text>
</comment>
<dbReference type="GO" id="GO:0015940">
    <property type="term" value="P:pantothenate biosynthetic process"/>
    <property type="evidence" value="ECO:0007669"/>
    <property type="project" value="UniProtKB-UniRule"/>
</dbReference>
<evidence type="ECO:0000256" key="10">
    <source>
        <dbReference type="PIRSR" id="PIRSR006246-1"/>
    </source>
</evidence>
<comment type="subunit">
    <text evidence="9">Heterooctamer of four alpha and four beta subunits.</text>
</comment>
<comment type="subcellular location">
    <subcellularLocation>
        <location evidence="9">Cytoplasm</location>
    </subcellularLocation>
</comment>
<feature type="chain" id="PRO_5031634873" description="Aspartate 1-decarboxylase alpha chain" evidence="9 13">
    <location>
        <begin position="25"/>
        <end position="137"/>
    </location>
</feature>
<dbReference type="Proteomes" id="UP000549971">
    <property type="component" value="Unassembled WGS sequence"/>
</dbReference>
<feature type="active site" description="Schiff-base intermediate with substrate; via pyruvic acid" evidence="9 10">
    <location>
        <position position="25"/>
    </location>
</feature>
<protein>
    <recommendedName>
        <fullName evidence="9">Aspartate 1-decarboxylase</fullName>
        <ecNumber evidence="9">4.1.1.11</ecNumber>
    </recommendedName>
    <alternativeName>
        <fullName evidence="9">Aspartate alpha-decarboxylase</fullName>
    </alternativeName>
    <component>
        <recommendedName>
            <fullName evidence="9">Aspartate 1-decarboxylase beta chain</fullName>
        </recommendedName>
    </component>
    <component>
        <recommendedName>
            <fullName evidence="9">Aspartate 1-decarboxylase alpha chain</fullName>
        </recommendedName>
    </component>
</protein>
<dbReference type="GO" id="GO:0006523">
    <property type="term" value="P:alanine biosynthetic process"/>
    <property type="evidence" value="ECO:0007669"/>
    <property type="project" value="InterPro"/>
</dbReference>
<dbReference type="Pfam" id="PF02261">
    <property type="entry name" value="Asp_decarbox"/>
    <property type="match status" value="1"/>
</dbReference>
<comment type="catalytic activity">
    <reaction evidence="9">
        <text>L-aspartate + H(+) = beta-alanine + CO2</text>
        <dbReference type="Rhea" id="RHEA:19497"/>
        <dbReference type="ChEBI" id="CHEBI:15378"/>
        <dbReference type="ChEBI" id="CHEBI:16526"/>
        <dbReference type="ChEBI" id="CHEBI:29991"/>
        <dbReference type="ChEBI" id="CHEBI:57966"/>
        <dbReference type="EC" id="4.1.1.11"/>
    </reaction>
</comment>
<evidence type="ECO:0000256" key="12">
    <source>
        <dbReference type="PIRSR" id="PIRSR006246-3"/>
    </source>
</evidence>
<organism evidence="14 15">
    <name type="scientific">Kribbella italica</name>
    <dbReference type="NCBI Taxonomy" id="1540520"/>
    <lineage>
        <taxon>Bacteria</taxon>
        <taxon>Bacillati</taxon>
        <taxon>Actinomycetota</taxon>
        <taxon>Actinomycetes</taxon>
        <taxon>Propionibacteriales</taxon>
        <taxon>Kribbellaceae</taxon>
        <taxon>Kribbella</taxon>
    </lineage>
</organism>
<dbReference type="EMBL" id="JACHMY010000001">
    <property type="protein sequence ID" value="MBB5837202.1"/>
    <property type="molecule type" value="Genomic_DNA"/>
</dbReference>
<dbReference type="PIRSF" id="PIRSF006246">
    <property type="entry name" value="Asp_decarbox"/>
    <property type="match status" value="1"/>
</dbReference>
<dbReference type="InterPro" id="IPR003190">
    <property type="entry name" value="Asp_decarbox"/>
</dbReference>
<dbReference type="EC" id="4.1.1.11" evidence="9"/>
<sequence>MLREVLGGKIHRATVTQADLHYVGSLTLDVELAQAAGLMEGEKVQVVDITNGARLETYIINGPAGSGEICINGAAAHLVHPGDLVIIMSFVQAEESELIGYQPKVVHVDGANRIIALGNDLAEPVPGADDQLSARLA</sequence>
<dbReference type="SUPFAM" id="SSF50692">
    <property type="entry name" value="ADC-like"/>
    <property type="match status" value="1"/>
</dbReference>
<keyword evidence="4 9" id="KW-0068">Autocatalytic cleavage</keyword>
<feature type="binding site" evidence="9 11">
    <location>
        <begin position="73"/>
        <end position="75"/>
    </location>
    <ligand>
        <name>substrate</name>
    </ligand>
</feature>
<keyword evidence="15" id="KW-1185">Reference proteome</keyword>
<keyword evidence="1 9" id="KW-0963">Cytoplasm</keyword>
<evidence type="ECO:0000256" key="2">
    <source>
        <dbReference type="ARBA" id="ARBA00022655"/>
    </source>
</evidence>
<dbReference type="PANTHER" id="PTHR21012">
    <property type="entry name" value="ASPARTATE 1-DECARBOXYLASE"/>
    <property type="match status" value="1"/>
</dbReference>
<feature type="modified residue" description="Pyruvic acid (Ser)" evidence="9 12">
    <location>
        <position position="25"/>
    </location>
</feature>
<evidence type="ECO:0000256" key="7">
    <source>
        <dbReference type="ARBA" id="ARBA00023270"/>
    </source>
</evidence>
<evidence type="ECO:0000256" key="9">
    <source>
        <dbReference type="HAMAP-Rule" id="MF_00446"/>
    </source>
</evidence>
<accession>A0A7W9J7T2</accession>
<keyword evidence="2 9" id="KW-0566">Pantothenate biosynthesis</keyword>
<evidence type="ECO:0000256" key="3">
    <source>
        <dbReference type="ARBA" id="ARBA00022793"/>
    </source>
</evidence>
<proteinExistence type="inferred from homology"/>
<comment type="caution">
    <text evidence="14">The sequence shown here is derived from an EMBL/GenBank/DDBJ whole genome shotgun (WGS) entry which is preliminary data.</text>
</comment>
<evidence type="ECO:0000256" key="4">
    <source>
        <dbReference type="ARBA" id="ARBA00022813"/>
    </source>
</evidence>
<reference evidence="14 15" key="1">
    <citation type="submission" date="2020-08" db="EMBL/GenBank/DDBJ databases">
        <title>Sequencing the genomes of 1000 actinobacteria strains.</title>
        <authorList>
            <person name="Klenk H.-P."/>
        </authorList>
    </citation>
    <scope>NUCLEOTIDE SEQUENCE [LARGE SCALE GENOMIC DNA]</scope>
    <source>
        <strain evidence="14 15">DSM 28967</strain>
    </source>
</reference>
<feature type="active site" description="Proton donor" evidence="9 10">
    <location>
        <position position="58"/>
    </location>
</feature>
<keyword evidence="5 9" id="KW-0865">Zymogen</keyword>
<dbReference type="PANTHER" id="PTHR21012:SF0">
    <property type="entry name" value="ASPARTATE 1-DECARBOXYLASE"/>
    <property type="match status" value="1"/>
</dbReference>
<evidence type="ECO:0000256" key="5">
    <source>
        <dbReference type="ARBA" id="ARBA00023145"/>
    </source>
</evidence>
<keyword evidence="3 9" id="KW-0210">Decarboxylase</keyword>
<comment type="PTM">
    <text evidence="9 12">Is synthesized initially as an inactive proenzyme, which is activated by self-cleavage at a specific serine bond to produce a beta-subunit with a hydroxyl group at its C-terminus and an alpha-subunit with a pyruvoyl group at its N-terminus.</text>
</comment>
<keyword evidence="6 9" id="KW-0456">Lyase</keyword>
<comment type="pathway">
    <text evidence="9">Cofactor biosynthesis; (R)-pantothenate biosynthesis; beta-alanine from L-aspartate: step 1/1.</text>
</comment>
<dbReference type="UniPathway" id="UPA00028">
    <property type="reaction ID" value="UER00002"/>
</dbReference>
<keyword evidence="8 9" id="KW-0670">Pyruvate</keyword>
<evidence type="ECO:0000256" key="6">
    <source>
        <dbReference type="ARBA" id="ARBA00023239"/>
    </source>
</evidence>
<dbReference type="HAMAP" id="MF_00446">
    <property type="entry name" value="PanD"/>
    <property type="match status" value="1"/>
</dbReference>
<evidence type="ECO:0000256" key="11">
    <source>
        <dbReference type="PIRSR" id="PIRSR006246-2"/>
    </source>
</evidence>
<dbReference type="CDD" id="cd06919">
    <property type="entry name" value="Asp_decarbox"/>
    <property type="match status" value="1"/>
</dbReference>
<evidence type="ECO:0000313" key="15">
    <source>
        <dbReference type="Proteomes" id="UP000549971"/>
    </source>
</evidence>
<dbReference type="Gene3D" id="2.40.40.20">
    <property type="match status" value="1"/>
</dbReference>
<dbReference type="GO" id="GO:0005829">
    <property type="term" value="C:cytosol"/>
    <property type="evidence" value="ECO:0007669"/>
    <property type="project" value="TreeGrafter"/>
</dbReference>
<feature type="binding site" evidence="9 11">
    <location>
        <position position="57"/>
    </location>
    <ligand>
        <name>substrate</name>
    </ligand>
</feature>